<dbReference type="PANTHER" id="PTHR42085:SF1">
    <property type="entry name" value="F-BOX DOMAIN-CONTAINING PROTEIN"/>
    <property type="match status" value="1"/>
</dbReference>
<keyword evidence="2" id="KW-1185">Reference proteome</keyword>
<dbReference type="AlphaFoldDB" id="A0A1X7RNH2"/>
<dbReference type="InterPro" id="IPR038883">
    <property type="entry name" value="AN11006-like"/>
</dbReference>
<reference evidence="1 2" key="1">
    <citation type="submission" date="2016-06" db="EMBL/GenBank/DDBJ databases">
        <authorList>
            <person name="Kjaerup R.B."/>
            <person name="Dalgaard T.S."/>
            <person name="Juul-Madsen H.R."/>
        </authorList>
    </citation>
    <scope>NUCLEOTIDE SEQUENCE [LARGE SCALE GENOMIC DNA]</scope>
</reference>
<sequence>MKSIQEWLSRRKSSSSKPVNCSPGIAPKKKRASFLDLPSELRNRVYESALLVPYIITNYPSLPKHASNKPTLRSQDWEYHLSLTTCFALMRACKKIHRETLPIFYGINTFYLECISLVQDQPLRGPDFRAHEVRCEDDKQWRVRCHIRCKKARGLIRKIAIRTWDCEDLERRQMRALNLGQRVRSAGSRGGLGRYPKGWFQEDVEEEWKYLQNVETVSFFFGTKASRALKVPLMVEANWSLQALRGVMVPKEMYLRVVDAWKLYQTTLGAIGLLKRGIPGLKNQMLWCTELQAEVGGTQMAGKRIHGLCTNTPMLRKLFRFCDGLGFEESSLAVMKMPGSCLRYGSEWTKEHCSPLSPMKVCPGLGVTEEDFDQQEDVVWTRRLERGQTLLPFGSGPPEPRAEAVKAFGHYIERSEHNSRGYTMWVHNCPKDFNAGFTRLMYH</sequence>
<protein>
    <recommendedName>
        <fullName evidence="3">F-box domain-containing protein</fullName>
    </recommendedName>
</protein>
<organism evidence="1 2">
    <name type="scientific">Zymoseptoria tritici (strain ST99CH_3D7)</name>
    <dbReference type="NCBI Taxonomy" id="1276538"/>
    <lineage>
        <taxon>Eukaryota</taxon>
        <taxon>Fungi</taxon>
        <taxon>Dikarya</taxon>
        <taxon>Ascomycota</taxon>
        <taxon>Pezizomycotina</taxon>
        <taxon>Dothideomycetes</taxon>
        <taxon>Dothideomycetidae</taxon>
        <taxon>Mycosphaerellales</taxon>
        <taxon>Mycosphaerellaceae</taxon>
        <taxon>Zymoseptoria</taxon>
    </lineage>
</organism>
<evidence type="ECO:0008006" key="3">
    <source>
        <dbReference type="Google" id="ProtNLM"/>
    </source>
</evidence>
<name>A0A1X7RNH2_ZYMT9</name>
<dbReference type="Proteomes" id="UP000215127">
    <property type="component" value="Chromosome 3"/>
</dbReference>
<proteinExistence type="predicted"/>
<evidence type="ECO:0000313" key="2">
    <source>
        <dbReference type="Proteomes" id="UP000215127"/>
    </source>
</evidence>
<accession>A0A1X7RNH2</accession>
<dbReference type="PANTHER" id="PTHR42085">
    <property type="entry name" value="F-BOX DOMAIN-CONTAINING PROTEIN"/>
    <property type="match status" value="1"/>
</dbReference>
<gene>
    <name evidence="1" type="ORF">ZT3D7_G3901</name>
</gene>
<dbReference type="EMBL" id="LT853694">
    <property type="protein sequence ID" value="SMQ48751.1"/>
    <property type="molecule type" value="Genomic_DNA"/>
</dbReference>
<evidence type="ECO:0000313" key="1">
    <source>
        <dbReference type="EMBL" id="SMQ48751.1"/>
    </source>
</evidence>